<accession>A0A502FU35</accession>
<dbReference type="GO" id="GO:0005737">
    <property type="term" value="C:cytoplasm"/>
    <property type="evidence" value="ECO:0007669"/>
    <property type="project" value="TreeGrafter"/>
</dbReference>
<dbReference type="OrthoDB" id="9813092at2"/>
<reference evidence="2 3" key="1">
    <citation type="journal article" date="2019" name="Environ. Microbiol.">
        <title>Species interactions and distinct microbial communities in high Arctic permafrost affected cryosols are associated with the CH4 and CO2 gas fluxes.</title>
        <authorList>
            <person name="Altshuler I."/>
            <person name="Hamel J."/>
            <person name="Turney S."/>
            <person name="Magnuson E."/>
            <person name="Levesque R."/>
            <person name="Greer C."/>
            <person name="Whyte L.G."/>
        </authorList>
    </citation>
    <scope>NUCLEOTIDE SEQUENCE [LARGE SCALE GENOMIC DNA]</scope>
    <source>
        <strain evidence="2 3">E6.1</strain>
    </source>
</reference>
<dbReference type="InterPro" id="IPR050983">
    <property type="entry name" value="GST_Omega/HSP26"/>
</dbReference>
<keyword evidence="2" id="KW-0808">Transferase</keyword>
<evidence type="ECO:0000313" key="2">
    <source>
        <dbReference type="EMBL" id="TPG52964.1"/>
    </source>
</evidence>
<organism evidence="2 3">
    <name type="scientific">Sphingomonas glacialis</name>
    <dbReference type="NCBI Taxonomy" id="658225"/>
    <lineage>
        <taxon>Bacteria</taxon>
        <taxon>Pseudomonadati</taxon>
        <taxon>Pseudomonadota</taxon>
        <taxon>Alphaproteobacteria</taxon>
        <taxon>Sphingomonadales</taxon>
        <taxon>Sphingomonadaceae</taxon>
        <taxon>Sphingomonas</taxon>
    </lineage>
</organism>
<dbReference type="InterPro" id="IPR036249">
    <property type="entry name" value="Thioredoxin-like_sf"/>
</dbReference>
<protein>
    <submittedName>
        <fullName evidence="2">Glutathione S-transferase</fullName>
    </submittedName>
</protein>
<dbReference type="RefSeq" id="WP_140850890.1">
    <property type="nucleotide sequence ID" value="NZ_RCZC01000003.1"/>
</dbReference>
<dbReference type="EMBL" id="RCZC01000003">
    <property type="protein sequence ID" value="TPG52964.1"/>
    <property type="molecule type" value="Genomic_DNA"/>
</dbReference>
<dbReference type="Gene3D" id="3.40.30.10">
    <property type="entry name" value="Glutaredoxin"/>
    <property type="match status" value="1"/>
</dbReference>
<dbReference type="InterPro" id="IPR004045">
    <property type="entry name" value="Glutathione_S-Trfase_N"/>
</dbReference>
<dbReference type="PANTHER" id="PTHR43968:SF6">
    <property type="entry name" value="GLUTATHIONE S-TRANSFERASE OMEGA"/>
    <property type="match status" value="1"/>
</dbReference>
<feature type="domain" description="GST N-terminal" evidence="1">
    <location>
        <begin position="1"/>
        <end position="79"/>
    </location>
</feature>
<dbReference type="InterPro" id="IPR036282">
    <property type="entry name" value="Glutathione-S-Trfase_C_sf"/>
</dbReference>
<dbReference type="Pfam" id="PF13417">
    <property type="entry name" value="GST_N_3"/>
    <property type="match status" value="1"/>
</dbReference>
<dbReference type="GO" id="GO:0016740">
    <property type="term" value="F:transferase activity"/>
    <property type="evidence" value="ECO:0007669"/>
    <property type="project" value="UniProtKB-KW"/>
</dbReference>
<gene>
    <name evidence="2" type="ORF">EAH76_14060</name>
</gene>
<dbReference type="PROSITE" id="PS51354">
    <property type="entry name" value="GLUTAREDOXIN_2"/>
    <property type="match status" value="1"/>
</dbReference>
<dbReference type="AlphaFoldDB" id="A0A502FU35"/>
<dbReference type="Gene3D" id="1.20.1050.10">
    <property type="match status" value="1"/>
</dbReference>
<dbReference type="CDD" id="cd03196">
    <property type="entry name" value="GST_C_5"/>
    <property type="match status" value="1"/>
</dbReference>
<evidence type="ECO:0000313" key="3">
    <source>
        <dbReference type="Proteomes" id="UP000319931"/>
    </source>
</evidence>
<name>A0A502FU35_9SPHN</name>
<sequence length="204" mass="23311">MTLLYSFRRCPYAMRARLALLASDTRFEIREIVLRDKPAAMLAASPKATVPVLVLTNGTVIDESLEIMLWALARNDLERWLDGYDAALVARFDTDFKHHLDRYKYTERYGVDAIAHRDAGLALLEMLEKRLVATRYLSGAERTLSDMAIMPFVRQFAAVDRGWFETQPIAHVQAWLAALVASPLFDRAMQRLERWVPGDVPVGW</sequence>
<dbReference type="Proteomes" id="UP000319931">
    <property type="component" value="Unassembled WGS sequence"/>
</dbReference>
<dbReference type="SUPFAM" id="SSF52833">
    <property type="entry name" value="Thioredoxin-like"/>
    <property type="match status" value="1"/>
</dbReference>
<proteinExistence type="predicted"/>
<dbReference type="Pfam" id="PF13410">
    <property type="entry name" value="GST_C_2"/>
    <property type="match status" value="1"/>
</dbReference>
<dbReference type="PANTHER" id="PTHR43968">
    <property type="match status" value="1"/>
</dbReference>
<keyword evidence="3" id="KW-1185">Reference proteome</keyword>
<dbReference type="SUPFAM" id="SSF47616">
    <property type="entry name" value="GST C-terminal domain-like"/>
    <property type="match status" value="1"/>
</dbReference>
<comment type="caution">
    <text evidence="2">The sequence shown here is derived from an EMBL/GenBank/DDBJ whole genome shotgun (WGS) entry which is preliminary data.</text>
</comment>
<dbReference type="PROSITE" id="PS50404">
    <property type="entry name" value="GST_NTER"/>
    <property type="match status" value="1"/>
</dbReference>
<evidence type="ECO:0000259" key="1">
    <source>
        <dbReference type="PROSITE" id="PS50404"/>
    </source>
</evidence>